<sequence>GVSNDPLARHFNVHSPQSPMYDHRDNTCSKLKITGIKSKKYHTLLGRPLVPRFYWPNFEETNDESREDYYRRLCMLFIPWRIEEELMGDAESYEARWKRFSELQAAEYPEAFADIKKIIQHQEALLAVDKEVTEKRKKQQAERDALRVDDDPEADGPVVFDRDVDEATHAEKLKLMKDGQRKIFDEVIRQVKAQDEYRRAFMDLPRDLSPVQRHEAIVKLGPKPSS</sequence>
<evidence type="ECO:0000313" key="3">
    <source>
        <dbReference type="EMBL" id="GMT08422.1"/>
    </source>
</evidence>
<dbReference type="EMBL" id="BTSX01000006">
    <property type="protein sequence ID" value="GMT02709.1"/>
    <property type="molecule type" value="Genomic_DNA"/>
</dbReference>
<proteinExistence type="predicted"/>
<comment type="caution">
    <text evidence="2">The sequence shown here is derived from an EMBL/GenBank/DDBJ whole genome shotgun (WGS) entry which is preliminary data.</text>
</comment>
<accession>A0AAV5UP41</accession>
<dbReference type="Proteomes" id="UP001432027">
    <property type="component" value="Unassembled WGS sequence"/>
</dbReference>
<name>A0AAV5UP41_9BILA</name>
<reference evidence="2" key="1">
    <citation type="submission" date="2023-10" db="EMBL/GenBank/DDBJ databases">
        <title>Genome assembly of Pristionchus species.</title>
        <authorList>
            <person name="Yoshida K."/>
            <person name="Sommer R.J."/>
        </authorList>
    </citation>
    <scope>NUCLEOTIDE SEQUENCE</scope>
    <source>
        <strain evidence="2">RS0144</strain>
    </source>
</reference>
<dbReference type="EMBL" id="BTSX01000011">
    <property type="protein sequence ID" value="GMT08098.1"/>
    <property type="molecule type" value="Genomic_DNA"/>
</dbReference>
<keyword evidence="4" id="KW-1185">Reference proteome</keyword>
<protein>
    <submittedName>
        <fullName evidence="2">Uncharacterized protein</fullName>
    </submittedName>
</protein>
<organism evidence="2 4">
    <name type="scientific">Pristionchus entomophagus</name>
    <dbReference type="NCBI Taxonomy" id="358040"/>
    <lineage>
        <taxon>Eukaryota</taxon>
        <taxon>Metazoa</taxon>
        <taxon>Ecdysozoa</taxon>
        <taxon>Nematoda</taxon>
        <taxon>Chromadorea</taxon>
        <taxon>Rhabditida</taxon>
        <taxon>Rhabditina</taxon>
        <taxon>Diplogasteromorpha</taxon>
        <taxon>Diplogasteroidea</taxon>
        <taxon>Neodiplogasteridae</taxon>
        <taxon>Pristionchus</taxon>
    </lineage>
</organism>
<gene>
    <name evidence="1" type="ORF">PENTCL1PPCAC_24883</name>
    <name evidence="2" type="ORF">PENTCL1PPCAC_30272</name>
    <name evidence="3" type="ORF">PENTCL1PPCAC_30596</name>
</gene>
<evidence type="ECO:0000313" key="1">
    <source>
        <dbReference type="EMBL" id="GMT02709.1"/>
    </source>
</evidence>
<dbReference type="AlphaFoldDB" id="A0AAV5UP41"/>
<feature type="non-terminal residue" evidence="2">
    <location>
        <position position="226"/>
    </location>
</feature>
<evidence type="ECO:0000313" key="2">
    <source>
        <dbReference type="EMBL" id="GMT08098.1"/>
    </source>
</evidence>
<feature type="non-terminal residue" evidence="2">
    <location>
        <position position="1"/>
    </location>
</feature>
<evidence type="ECO:0000313" key="4">
    <source>
        <dbReference type="Proteomes" id="UP001432027"/>
    </source>
</evidence>
<dbReference type="EMBL" id="BTSX01000082">
    <property type="protein sequence ID" value="GMT08422.1"/>
    <property type="molecule type" value="Genomic_DNA"/>
</dbReference>